<dbReference type="SUPFAM" id="SSF54631">
    <property type="entry name" value="CBS-domain pair"/>
    <property type="match status" value="1"/>
</dbReference>
<name>A0A2P6CB57_9FLAO</name>
<evidence type="ECO:0000313" key="4">
    <source>
        <dbReference type="Proteomes" id="UP000247345"/>
    </source>
</evidence>
<feature type="domain" description="CBS" evidence="2">
    <location>
        <begin position="65"/>
        <end position="126"/>
    </location>
</feature>
<dbReference type="PROSITE" id="PS51371">
    <property type="entry name" value="CBS"/>
    <property type="match status" value="1"/>
</dbReference>
<dbReference type="Proteomes" id="UP000247345">
    <property type="component" value="Unassembled WGS sequence"/>
</dbReference>
<dbReference type="InterPro" id="IPR046342">
    <property type="entry name" value="CBS_dom_sf"/>
</dbReference>
<keyword evidence="1" id="KW-0129">CBS domain</keyword>
<dbReference type="AlphaFoldDB" id="A0A2P6CB57"/>
<gene>
    <name evidence="3" type="ORF">BTO14_02270</name>
</gene>
<comment type="caution">
    <text evidence="3">The sequence shown here is derived from an EMBL/GenBank/DDBJ whole genome shotgun (WGS) entry which is preliminary data.</text>
</comment>
<reference evidence="3 4" key="1">
    <citation type="submission" date="2016-12" db="EMBL/GenBank/DDBJ databases">
        <title>Trade-off between light-utilization and light-protection in marine flavobacteria.</title>
        <authorList>
            <person name="Kumagai Y."/>
            <person name="Yoshizawa S."/>
            <person name="Kogure K."/>
            <person name="Iwasaki W."/>
        </authorList>
    </citation>
    <scope>NUCLEOTIDE SEQUENCE [LARGE SCALE GENOMIC DNA]</scope>
    <source>
        <strain evidence="3 4">KCTC 12100</strain>
    </source>
</reference>
<sequence>MNMNDYILKEITPLHLKDAVKKAQKVFKNYPITHFPVVENNKLLGSFAEDDVQTIENNEEELVKSSHLLNSFFADDKATVLELLKIFADNDTNIIPVLDEQKEYVGYFDLRDVLDVFSTSPFMIEESETLIIEKLRNDYSMSQVVQIIESNGGKLLGLYISEKKADTIQITIKVISDEINEIMQTLRRYDYKIISMHENDIYLEDLKSRSEYLQKYLEM</sequence>
<proteinExistence type="predicted"/>
<dbReference type="Gene3D" id="3.10.580.10">
    <property type="entry name" value="CBS-domain"/>
    <property type="match status" value="1"/>
</dbReference>
<keyword evidence="4" id="KW-1185">Reference proteome</keyword>
<evidence type="ECO:0000259" key="2">
    <source>
        <dbReference type="PROSITE" id="PS51371"/>
    </source>
</evidence>
<dbReference type="OrthoDB" id="1523762at2"/>
<organism evidence="3 4">
    <name type="scientific">Polaribacter butkevichii</name>
    <dbReference type="NCBI Taxonomy" id="218490"/>
    <lineage>
        <taxon>Bacteria</taxon>
        <taxon>Pseudomonadati</taxon>
        <taxon>Bacteroidota</taxon>
        <taxon>Flavobacteriia</taxon>
        <taxon>Flavobacteriales</taxon>
        <taxon>Flavobacteriaceae</taxon>
    </lineage>
</organism>
<evidence type="ECO:0000256" key="1">
    <source>
        <dbReference type="PROSITE-ProRule" id="PRU00703"/>
    </source>
</evidence>
<protein>
    <submittedName>
        <fullName evidence="3">Acetoin utilization protein acuB</fullName>
    </submittedName>
</protein>
<dbReference type="Pfam" id="PF00571">
    <property type="entry name" value="CBS"/>
    <property type="match status" value="2"/>
</dbReference>
<accession>A0A2P6CB57</accession>
<dbReference type="EMBL" id="MSCK01000001">
    <property type="protein sequence ID" value="PQJ72144.1"/>
    <property type="molecule type" value="Genomic_DNA"/>
</dbReference>
<evidence type="ECO:0000313" key="3">
    <source>
        <dbReference type="EMBL" id="PQJ72144.1"/>
    </source>
</evidence>
<dbReference type="InterPro" id="IPR000644">
    <property type="entry name" value="CBS_dom"/>
</dbReference>